<proteinExistence type="predicted"/>
<dbReference type="EMBL" id="KB446557">
    <property type="protein sequence ID" value="EME83861.1"/>
    <property type="molecule type" value="Genomic_DNA"/>
</dbReference>
<dbReference type="GeneID" id="19332887"/>
<dbReference type="HOGENOM" id="CLU_2470040_0_0_1"/>
<organism evidence="1 2">
    <name type="scientific">Pseudocercospora fijiensis (strain CIRAD86)</name>
    <name type="common">Black leaf streak disease fungus</name>
    <name type="synonym">Mycosphaerella fijiensis</name>
    <dbReference type="NCBI Taxonomy" id="383855"/>
    <lineage>
        <taxon>Eukaryota</taxon>
        <taxon>Fungi</taxon>
        <taxon>Dikarya</taxon>
        <taxon>Ascomycota</taxon>
        <taxon>Pezizomycotina</taxon>
        <taxon>Dothideomycetes</taxon>
        <taxon>Dothideomycetidae</taxon>
        <taxon>Mycosphaerellales</taxon>
        <taxon>Mycosphaerellaceae</taxon>
        <taxon>Pseudocercospora</taxon>
    </lineage>
</organism>
<name>M3AH20_PSEFD</name>
<gene>
    <name evidence="1" type="ORF">MYCFIDRAFT_172930</name>
</gene>
<sequence>MEKGYNKAQCWSRTAQPRLDDKTHNCIYSSPRKVTDGSHQPGCSNHVLNGTQVGQTSLSELLFDLSAGASSKSSLAWLHYMILLPLPI</sequence>
<dbReference type="VEuPathDB" id="FungiDB:MYCFIDRAFT_172930"/>
<dbReference type="RefSeq" id="XP_007924487.1">
    <property type="nucleotide sequence ID" value="XM_007926296.1"/>
</dbReference>
<dbReference type="AlphaFoldDB" id="M3AH20"/>
<dbReference type="KEGG" id="pfj:MYCFIDRAFT_172930"/>
<accession>M3AH20</accession>
<evidence type="ECO:0000313" key="2">
    <source>
        <dbReference type="Proteomes" id="UP000016932"/>
    </source>
</evidence>
<reference evidence="1 2" key="1">
    <citation type="journal article" date="2012" name="PLoS Pathog.">
        <title>Diverse lifestyles and strategies of plant pathogenesis encoded in the genomes of eighteen Dothideomycetes fungi.</title>
        <authorList>
            <person name="Ohm R.A."/>
            <person name="Feau N."/>
            <person name="Henrissat B."/>
            <person name="Schoch C.L."/>
            <person name="Horwitz B.A."/>
            <person name="Barry K.W."/>
            <person name="Condon B.J."/>
            <person name="Copeland A.C."/>
            <person name="Dhillon B."/>
            <person name="Glaser F."/>
            <person name="Hesse C.N."/>
            <person name="Kosti I."/>
            <person name="LaButti K."/>
            <person name="Lindquist E.A."/>
            <person name="Lucas S."/>
            <person name="Salamov A.A."/>
            <person name="Bradshaw R.E."/>
            <person name="Ciuffetti L."/>
            <person name="Hamelin R.C."/>
            <person name="Kema G.H.J."/>
            <person name="Lawrence C."/>
            <person name="Scott J.A."/>
            <person name="Spatafora J.W."/>
            <person name="Turgeon B.G."/>
            <person name="de Wit P.J.G.M."/>
            <person name="Zhong S."/>
            <person name="Goodwin S.B."/>
            <person name="Grigoriev I.V."/>
        </authorList>
    </citation>
    <scope>NUCLEOTIDE SEQUENCE [LARGE SCALE GENOMIC DNA]</scope>
    <source>
        <strain evidence="1 2">CIRAD86</strain>
    </source>
</reference>
<protein>
    <submittedName>
        <fullName evidence="1">Uncharacterized protein</fullName>
    </submittedName>
</protein>
<evidence type="ECO:0000313" key="1">
    <source>
        <dbReference type="EMBL" id="EME83861.1"/>
    </source>
</evidence>
<dbReference type="Proteomes" id="UP000016932">
    <property type="component" value="Unassembled WGS sequence"/>
</dbReference>
<keyword evidence="2" id="KW-1185">Reference proteome</keyword>